<keyword evidence="5" id="KW-0560">Oxidoreductase</keyword>
<evidence type="ECO:0000256" key="5">
    <source>
        <dbReference type="ARBA" id="ARBA00023002"/>
    </source>
</evidence>
<evidence type="ECO:0000256" key="2">
    <source>
        <dbReference type="ARBA" id="ARBA00007118"/>
    </source>
</evidence>
<feature type="domain" description="Nitroreductase" evidence="6">
    <location>
        <begin position="138"/>
        <end position="188"/>
    </location>
</feature>
<accession>A0ABT4PEI6</accession>
<dbReference type="PANTHER" id="PTHR43673">
    <property type="entry name" value="NAD(P)H NITROREDUCTASE YDGI-RELATED"/>
    <property type="match status" value="1"/>
</dbReference>
<dbReference type="SUPFAM" id="SSF55469">
    <property type="entry name" value="FMN-dependent nitroreductase-like"/>
    <property type="match status" value="1"/>
</dbReference>
<evidence type="ECO:0000313" key="7">
    <source>
        <dbReference type="EMBL" id="MCZ8371467.1"/>
    </source>
</evidence>
<keyword evidence="3" id="KW-0285">Flavoprotein</keyword>
<evidence type="ECO:0000256" key="4">
    <source>
        <dbReference type="ARBA" id="ARBA00022643"/>
    </source>
</evidence>
<evidence type="ECO:0000256" key="3">
    <source>
        <dbReference type="ARBA" id="ARBA00022630"/>
    </source>
</evidence>
<comment type="cofactor">
    <cofactor evidence="1">
        <name>FMN</name>
        <dbReference type="ChEBI" id="CHEBI:58210"/>
    </cofactor>
</comment>
<evidence type="ECO:0000313" key="8">
    <source>
        <dbReference type="Proteomes" id="UP001141933"/>
    </source>
</evidence>
<evidence type="ECO:0000256" key="1">
    <source>
        <dbReference type="ARBA" id="ARBA00001917"/>
    </source>
</evidence>
<dbReference type="RefSeq" id="WP_269876493.1">
    <property type="nucleotide sequence ID" value="NZ_JAPZVM010000001.1"/>
</dbReference>
<sequence>MEAIACTKYIADGNKFKDSEKLKTDLIIRAHAIEKGMSIGKVKIGFGQAKVINLLKDLQTYLQIRGSKETVNDICSIIKKYISFNKELGADMQKIEHLFSDFCSKNKVETNESGGIYYFNYEDIKENSSKNFEIFSQSRFSIRDFSNKPIEIDLIKKALKLCERTPSACNRQSWSIYIFQDEQQKKLLFNLQKGCNGFYQDMQYAILLCGNLSRYNFHELNQVYVDGGIYAMNLMYALHFYGVANIPLTMGHKQKQLKTIKNMLNIPDNEIPIVLIGAGAYKENYKVAVSERNDYSLYTKFI</sequence>
<protein>
    <submittedName>
        <fullName evidence="7">Nitroreductase family protein</fullName>
    </submittedName>
</protein>
<reference evidence="7" key="1">
    <citation type="submission" date="2022-12" db="EMBL/GenBank/DDBJ databases">
        <title>Phocaeicola acetigenes sp. nov., isolated feces from a healthy human.</title>
        <authorList>
            <person name="Do H."/>
            <person name="Ha Y.B."/>
            <person name="Kim J.-S."/>
            <person name="Suh M.K."/>
            <person name="Kim H.S."/>
            <person name="Lee J.-S."/>
        </authorList>
    </citation>
    <scope>NUCLEOTIDE SEQUENCE</scope>
    <source>
        <strain evidence="7">KGMB11183</strain>
    </source>
</reference>
<dbReference type="InterPro" id="IPR000415">
    <property type="entry name" value="Nitroreductase-like"/>
</dbReference>
<dbReference type="CDD" id="cd02062">
    <property type="entry name" value="Nitro_FMN_reductase"/>
    <property type="match status" value="1"/>
</dbReference>
<dbReference type="Pfam" id="PF00881">
    <property type="entry name" value="Nitroreductase"/>
    <property type="match status" value="1"/>
</dbReference>
<keyword evidence="8" id="KW-1185">Reference proteome</keyword>
<comment type="similarity">
    <text evidence="2">Belongs to the nitroreductase family.</text>
</comment>
<comment type="caution">
    <text evidence="7">The sequence shown here is derived from an EMBL/GenBank/DDBJ whole genome shotgun (WGS) entry which is preliminary data.</text>
</comment>
<dbReference type="EMBL" id="JAPZVM010000001">
    <property type="protein sequence ID" value="MCZ8371467.1"/>
    <property type="molecule type" value="Genomic_DNA"/>
</dbReference>
<dbReference type="Gene3D" id="3.40.109.10">
    <property type="entry name" value="NADH Oxidase"/>
    <property type="match status" value="1"/>
</dbReference>
<evidence type="ECO:0000259" key="6">
    <source>
        <dbReference type="Pfam" id="PF00881"/>
    </source>
</evidence>
<dbReference type="PANTHER" id="PTHR43673:SF2">
    <property type="entry name" value="NITROREDUCTASE"/>
    <property type="match status" value="1"/>
</dbReference>
<keyword evidence="4" id="KW-0288">FMN</keyword>
<organism evidence="7 8">
    <name type="scientific">Phocaeicola acetigenes</name>
    <dbReference type="NCBI Taxonomy" id="3016083"/>
    <lineage>
        <taxon>Bacteria</taxon>
        <taxon>Pseudomonadati</taxon>
        <taxon>Bacteroidota</taxon>
        <taxon>Bacteroidia</taxon>
        <taxon>Bacteroidales</taxon>
        <taxon>Bacteroidaceae</taxon>
        <taxon>Phocaeicola</taxon>
    </lineage>
</organism>
<dbReference type="Proteomes" id="UP001141933">
    <property type="component" value="Unassembled WGS sequence"/>
</dbReference>
<name>A0ABT4PEI6_9BACT</name>
<gene>
    <name evidence="7" type="ORF">O6P32_01945</name>
</gene>
<proteinExistence type="inferred from homology"/>
<dbReference type="InterPro" id="IPR029479">
    <property type="entry name" value="Nitroreductase"/>
</dbReference>